<dbReference type="PRINTS" id="PR00368">
    <property type="entry name" value="FADPNR"/>
</dbReference>
<dbReference type="NCBIfam" id="NF004939">
    <property type="entry name" value="PRK06292.1-1"/>
    <property type="match status" value="1"/>
</dbReference>
<evidence type="ECO:0000256" key="5">
    <source>
        <dbReference type="PIRSR" id="PIRSR000350-3"/>
    </source>
</evidence>
<comment type="similarity">
    <text evidence="1">Belongs to the class-I pyridine nucleotide-disulfide oxidoreductase family.</text>
</comment>
<feature type="domain" description="FAD/NAD(P)-binding" evidence="8">
    <location>
        <begin position="7"/>
        <end position="326"/>
    </location>
</feature>
<dbReference type="EMBL" id="DOEK01000030">
    <property type="protein sequence ID" value="HBP30827.1"/>
    <property type="molecule type" value="Genomic_DNA"/>
</dbReference>
<feature type="binding site" evidence="5">
    <location>
        <begin position="142"/>
        <end position="144"/>
    </location>
    <ligand>
        <name>FAD</name>
        <dbReference type="ChEBI" id="CHEBI:57692"/>
    </ligand>
</feature>
<name>A0A356LIM8_9BURK</name>
<evidence type="ECO:0000259" key="8">
    <source>
        <dbReference type="Pfam" id="PF07992"/>
    </source>
</evidence>
<keyword evidence="3 5" id="KW-0274">FAD</keyword>
<evidence type="ECO:0000313" key="10">
    <source>
        <dbReference type="Proteomes" id="UP000264036"/>
    </source>
</evidence>
<evidence type="ECO:0000256" key="2">
    <source>
        <dbReference type="ARBA" id="ARBA00022630"/>
    </source>
</evidence>
<feature type="active site" description="Proton acceptor" evidence="4">
    <location>
        <position position="448"/>
    </location>
</feature>
<evidence type="ECO:0000256" key="6">
    <source>
        <dbReference type="PIRSR" id="PIRSR000350-4"/>
    </source>
</evidence>
<gene>
    <name evidence="9" type="ORF">DD666_15575</name>
</gene>
<dbReference type="PANTHER" id="PTHR43014:SF4">
    <property type="entry name" value="PYRIDINE NUCLEOTIDE-DISULFIDE OXIDOREDUCTASE RCLA-RELATED"/>
    <property type="match status" value="1"/>
</dbReference>
<dbReference type="InterPro" id="IPR004099">
    <property type="entry name" value="Pyr_nucl-diS_OxRdtase_dimer"/>
</dbReference>
<comment type="cofactor">
    <cofactor evidence="5">
        <name>FAD</name>
        <dbReference type="ChEBI" id="CHEBI:57692"/>
    </cofactor>
    <text evidence="5">Binds 1 FAD per subunit.</text>
</comment>
<feature type="binding site" evidence="5">
    <location>
        <begin position="179"/>
        <end position="186"/>
    </location>
    <ligand>
        <name>NAD(+)</name>
        <dbReference type="ChEBI" id="CHEBI:57540"/>
    </ligand>
</feature>
<dbReference type="PANTHER" id="PTHR43014">
    <property type="entry name" value="MERCURIC REDUCTASE"/>
    <property type="match status" value="1"/>
</dbReference>
<dbReference type="PIRSF" id="PIRSF000350">
    <property type="entry name" value="Mercury_reductase_MerA"/>
    <property type="match status" value="1"/>
</dbReference>
<dbReference type="Proteomes" id="UP000264036">
    <property type="component" value="Unassembled WGS sequence"/>
</dbReference>
<dbReference type="InterPro" id="IPR016156">
    <property type="entry name" value="FAD/NAD-linked_Rdtase_dimer_sf"/>
</dbReference>
<sequence length="482" mass="51765">MKSINADVLILGGGTAGMSAFRAARKSTDNVYLVEDHKFGTTCARVGCMPSKLLVAAADAAHHVRTADQFGVHPDGALRIDGRQVMERVRAERDRFVGFVLEDVEAFPATHRILGRARFKNEHVVVVDDHTEITAQRIVIATGSRPSIIPAWQSLGERLIVNDNVFDWETLPASVAVFGAGVIGLEIGQALHRLGVKVSVFGKDNALGGITDPVVLENALDIFGKEMDLHLDADTQVSLLPSGKGVKIDYAENGTSGSVTVDFLLAATGRKPNVEDLGLDNLNIDLDARGVPKADPYTMQTSVAHIFIAGDASNQLPLLHEASDQGLIAGKNAGTFPTVTEGLRRSPISVVFSDPQIASIGVRFKDVTSQFDNCGCYAVGEVSFSNQGRSRVMGVNKGHLRIYAEHGSGRLLGAEMVGPAAEHLAHLLAWAHQQKMTVAQMLDMPFYHPVIEEGVRTALRDLSKQLRLAEDLAGECAECPGQ</sequence>
<dbReference type="GO" id="GO:0003955">
    <property type="term" value="F:NAD(P)H dehydrogenase (quinone) activity"/>
    <property type="evidence" value="ECO:0007669"/>
    <property type="project" value="TreeGrafter"/>
</dbReference>
<accession>A0A356LIM8</accession>
<dbReference type="AlphaFoldDB" id="A0A356LIM8"/>
<feature type="domain" description="Pyridine nucleotide-disulphide oxidoreductase dimerisation" evidence="7">
    <location>
        <begin position="349"/>
        <end position="458"/>
    </location>
</feature>
<dbReference type="Gene3D" id="3.50.50.60">
    <property type="entry name" value="FAD/NAD(P)-binding domain"/>
    <property type="match status" value="3"/>
</dbReference>
<evidence type="ECO:0000256" key="3">
    <source>
        <dbReference type="ARBA" id="ARBA00022827"/>
    </source>
</evidence>
<evidence type="ECO:0000259" key="7">
    <source>
        <dbReference type="Pfam" id="PF02852"/>
    </source>
</evidence>
<keyword evidence="5" id="KW-0547">Nucleotide-binding</keyword>
<proteinExistence type="inferred from homology"/>
<dbReference type="PRINTS" id="PR00411">
    <property type="entry name" value="PNDRDTASEI"/>
</dbReference>
<dbReference type="SUPFAM" id="SSF55424">
    <property type="entry name" value="FAD/NAD-linked reductases, dimerisation (C-terminal) domain"/>
    <property type="match status" value="1"/>
</dbReference>
<feature type="binding site" evidence="5">
    <location>
        <position position="52"/>
    </location>
    <ligand>
        <name>FAD</name>
        <dbReference type="ChEBI" id="CHEBI:57692"/>
    </ligand>
</feature>
<dbReference type="InterPro" id="IPR023753">
    <property type="entry name" value="FAD/NAD-binding_dom"/>
</dbReference>
<keyword evidence="5" id="KW-0520">NAD</keyword>
<dbReference type="Gene3D" id="1.10.287.990">
    <property type="entry name" value="Fe,Mn superoxide dismutase (SOD) domain"/>
    <property type="match status" value="1"/>
</dbReference>
<dbReference type="SUPFAM" id="SSF51905">
    <property type="entry name" value="FAD/NAD(P)-binding domain"/>
    <property type="match status" value="1"/>
</dbReference>
<protein>
    <submittedName>
        <fullName evidence="9">Dihydrolipoyl dehydrogenase</fullName>
    </submittedName>
</protein>
<organism evidence="9 10">
    <name type="scientific">Advenella kashmirensis</name>
    <dbReference type="NCBI Taxonomy" id="310575"/>
    <lineage>
        <taxon>Bacteria</taxon>
        <taxon>Pseudomonadati</taxon>
        <taxon>Pseudomonadota</taxon>
        <taxon>Betaproteobacteria</taxon>
        <taxon>Burkholderiales</taxon>
        <taxon>Alcaligenaceae</taxon>
    </lineage>
</organism>
<feature type="disulfide bond" description="Redox-active" evidence="6">
    <location>
        <begin position="43"/>
        <end position="48"/>
    </location>
</feature>
<comment type="caution">
    <text evidence="9">The sequence shown here is derived from an EMBL/GenBank/DDBJ whole genome shotgun (WGS) entry which is preliminary data.</text>
</comment>
<dbReference type="GO" id="GO:0050660">
    <property type="term" value="F:flavin adenine dinucleotide binding"/>
    <property type="evidence" value="ECO:0007669"/>
    <property type="project" value="TreeGrafter"/>
</dbReference>
<dbReference type="InterPro" id="IPR036324">
    <property type="entry name" value="Mn/Fe_SOD_N_sf"/>
</dbReference>
<evidence type="ECO:0000256" key="1">
    <source>
        <dbReference type="ARBA" id="ARBA00007532"/>
    </source>
</evidence>
<evidence type="ECO:0000256" key="4">
    <source>
        <dbReference type="PIRSR" id="PIRSR000350-2"/>
    </source>
</evidence>
<feature type="binding site" evidence="5">
    <location>
        <position position="269"/>
    </location>
    <ligand>
        <name>NAD(+)</name>
        <dbReference type="ChEBI" id="CHEBI:57540"/>
    </ligand>
</feature>
<feature type="binding site" evidence="5">
    <location>
        <position position="311"/>
    </location>
    <ligand>
        <name>FAD</name>
        <dbReference type="ChEBI" id="CHEBI:57692"/>
    </ligand>
</feature>
<evidence type="ECO:0000313" key="9">
    <source>
        <dbReference type="EMBL" id="HBP30827.1"/>
    </source>
</evidence>
<reference evidence="9 10" key="1">
    <citation type="journal article" date="2018" name="Nat. Biotechnol.">
        <title>A standardized bacterial taxonomy based on genome phylogeny substantially revises the tree of life.</title>
        <authorList>
            <person name="Parks D.H."/>
            <person name="Chuvochina M."/>
            <person name="Waite D.W."/>
            <person name="Rinke C."/>
            <person name="Skarshewski A."/>
            <person name="Chaumeil P.A."/>
            <person name="Hugenholtz P."/>
        </authorList>
    </citation>
    <scope>NUCLEOTIDE SEQUENCE [LARGE SCALE GENOMIC DNA]</scope>
    <source>
        <strain evidence="9">UBA10707</strain>
    </source>
</reference>
<dbReference type="Gene3D" id="3.30.390.30">
    <property type="match status" value="1"/>
</dbReference>
<dbReference type="InterPro" id="IPR001100">
    <property type="entry name" value="Pyr_nuc-diS_OxRdtase"/>
</dbReference>
<dbReference type="InterPro" id="IPR036188">
    <property type="entry name" value="FAD/NAD-bd_sf"/>
</dbReference>
<dbReference type="Pfam" id="PF07992">
    <property type="entry name" value="Pyr_redox_2"/>
    <property type="match status" value="1"/>
</dbReference>
<keyword evidence="2" id="KW-0285">Flavoprotein</keyword>
<dbReference type="Pfam" id="PF02852">
    <property type="entry name" value="Pyr_redox_dim"/>
    <property type="match status" value="1"/>
</dbReference>